<dbReference type="OrthoDB" id="9816357at2"/>
<evidence type="ECO:0000256" key="1">
    <source>
        <dbReference type="ARBA" id="ARBA00008814"/>
    </source>
</evidence>
<evidence type="ECO:0000313" key="4">
    <source>
        <dbReference type="Proteomes" id="UP000198828"/>
    </source>
</evidence>
<comment type="similarity">
    <text evidence="1">Belongs to the bacterial solute-binding protein 8 family.</text>
</comment>
<dbReference type="PANTHER" id="PTHR30535">
    <property type="entry name" value="VITAMIN B12-BINDING PROTEIN"/>
    <property type="match status" value="1"/>
</dbReference>
<dbReference type="EMBL" id="FNNG01000002">
    <property type="protein sequence ID" value="SDW44045.1"/>
    <property type="molecule type" value="Genomic_DNA"/>
</dbReference>
<evidence type="ECO:0000259" key="2">
    <source>
        <dbReference type="PROSITE" id="PS50983"/>
    </source>
</evidence>
<accession>A0A1H2TK25</accession>
<dbReference type="RefSeq" id="WP_093750969.1">
    <property type="nucleotide sequence ID" value="NZ_BSYN01000002.1"/>
</dbReference>
<reference evidence="3 4" key="1">
    <citation type="submission" date="2016-10" db="EMBL/GenBank/DDBJ databases">
        <authorList>
            <person name="de Groot N.N."/>
        </authorList>
    </citation>
    <scope>NUCLEOTIDE SEQUENCE [LARGE SCALE GENOMIC DNA]</scope>
    <source>
        <strain evidence="3 4">DSM 23310</strain>
    </source>
</reference>
<evidence type="ECO:0000313" key="3">
    <source>
        <dbReference type="EMBL" id="SDW44045.1"/>
    </source>
</evidence>
<dbReference type="AlphaFoldDB" id="A0A1H2TK25"/>
<dbReference type="Pfam" id="PF01497">
    <property type="entry name" value="Peripla_BP_2"/>
    <property type="match status" value="1"/>
</dbReference>
<sequence>MRRKVLVSLLLILVLFLFTACFNKQDLETNVGSKEVNGGQAEEEEIKYGIEINEDSVTFEDGRGEVVTISKYPKRVVVLFNSYLEVWCKSGGAVVGRLEEAAEKVVEEARDVETVGRQGAISVEKVLSLEPDLVILNSNQKHQMDLVPIFEQNGIDIIALNYFTKDDYFKMARIFTAINGRDDLYEEYAVKVRKDIEEIIERAPKDRNYKILLMMATAKRITARSSDTTVGEMLKDLHTTNISDSVATGPEAIAFSMEKVLEEDPDFIFVQTSGFDKEKILERLKKDVEDNPAWSSLKAVKEDRYIFLPKDLYMYKPNHRYAEAYKGLAEILYPDIFK</sequence>
<dbReference type="InterPro" id="IPR050902">
    <property type="entry name" value="ABC_Transporter_SBP"/>
</dbReference>
<dbReference type="PANTHER" id="PTHR30535:SF34">
    <property type="entry name" value="MOLYBDATE-BINDING PROTEIN MOLA"/>
    <property type="match status" value="1"/>
</dbReference>
<dbReference type="PROSITE" id="PS51257">
    <property type="entry name" value="PROKAR_LIPOPROTEIN"/>
    <property type="match status" value="1"/>
</dbReference>
<name>A0A1H2TK25_9FIRM</name>
<protein>
    <submittedName>
        <fullName evidence="3">Iron complex transport system substrate-binding protein</fullName>
    </submittedName>
</protein>
<dbReference type="Gene3D" id="3.40.50.1980">
    <property type="entry name" value="Nitrogenase molybdenum iron protein domain"/>
    <property type="match status" value="2"/>
</dbReference>
<dbReference type="PROSITE" id="PS50983">
    <property type="entry name" value="FE_B12_PBP"/>
    <property type="match status" value="1"/>
</dbReference>
<dbReference type="InterPro" id="IPR002491">
    <property type="entry name" value="ABC_transptr_periplasmic_BD"/>
</dbReference>
<dbReference type="Proteomes" id="UP000198828">
    <property type="component" value="Unassembled WGS sequence"/>
</dbReference>
<organism evidence="3 4">
    <name type="scientific">Tepidimicrobium xylanilyticum</name>
    <dbReference type="NCBI Taxonomy" id="1123352"/>
    <lineage>
        <taxon>Bacteria</taxon>
        <taxon>Bacillati</taxon>
        <taxon>Bacillota</taxon>
        <taxon>Tissierellia</taxon>
        <taxon>Tissierellales</taxon>
        <taxon>Tepidimicrobiaceae</taxon>
        <taxon>Tepidimicrobium</taxon>
    </lineage>
</organism>
<feature type="domain" description="Fe/B12 periplasmic-binding" evidence="2">
    <location>
        <begin position="75"/>
        <end position="336"/>
    </location>
</feature>
<proteinExistence type="inferred from homology"/>
<gene>
    <name evidence="3" type="ORF">SAMN05660923_00730</name>
</gene>
<keyword evidence="4" id="KW-1185">Reference proteome</keyword>
<dbReference type="SUPFAM" id="SSF53807">
    <property type="entry name" value="Helical backbone' metal receptor"/>
    <property type="match status" value="1"/>
</dbReference>